<evidence type="ECO:0000259" key="11">
    <source>
        <dbReference type="Pfam" id="PF14840"/>
    </source>
</evidence>
<keyword evidence="5" id="KW-0235">DNA replication</keyword>
<evidence type="ECO:0000256" key="7">
    <source>
        <dbReference type="ARBA" id="ARBA00034754"/>
    </source>
</evidence>
<dbReference type="SUPFAM" id="SSF52540">
    <property type="entry name" value="P-loop containing nucleoside triphosphate hydrolases"/>
    <property type="match status" value="1"/>
</dbReference>
<comment type="similarity">
    <text evidence="7">Belongs to the DNA polymerase HolA subunit family.</text>
</comment>
<dbReference type="EC" id="2.7.7.7" evidence="1 9"/>
<dbReference type="GO" id="GO:0003677">
    <property type="term" value="F:DNA binding"/>
    <property type="evidence" value="ECO:0007669"/>
    <property type="project" value="InterPro"/>
</dbReference>
<dbReference type="GO" id="GO:0006261">
    <property type="term" value="P:DNA-templated DNA replication"/>
    <property type="evidence" value="ECO:0007669"/>
    <property type="project" value="TreeGrafter"/>
</dbReference>
<dbReference type="CDD" id="cd18138">
    <property type="entry name" value="HLD_clamp_pol_III_delta"/>
    <property type="match status" value="1"/>
</dbReference>
<sequence>MKLRAEQLASHLKKGLAPLYIVSGDDPLQLQECCDSIRLAAREQGVSERELMHADGGFDWNDLLQSANSLSLFADRKLIELRIANGKPGDKGSKALTHYAENASPDNVLLLVLPKMDAAAQRSKWFKMLEQAGVLIQLWPIDAAALPGWIQKRLAAAGLAASPDAVQLLADRVEGNLLAAQQEIEKLRLLATGERVEVDTINAVVSDSARFDIFSLVDSALTGDAIHSARMLSGLRAEGSEPTVILWALTRELRSLGSMARLLQQGQAVEQVLKSQRVWEKRKAPVRRALTRLSEREWRMMLQHAARIDRTIKGMETGNVWDELSALCLRLAGLRTPAADY</sequence>
<protein>
    <recommendedName>
        <fullName evidence="2 9">DNA polymerase III subunit delta</fullName>
        <ecNumber evidence="1 9">2.7.7.7</ecNumber>
    </recommendedName>
</protein>
<name>A0A3P3VMB8_9GAMM</name>
<evidence type="ECO:0000256" key="5">
    <source>
        <dbReference type="ARBA" id="ARBA00022705"/>
    </source>
</evidence>
<keyword evidence="6" id="KW-0239">DNA-directed DNA polymerase</keyword>
<keyword evidence="13" id="KW-1185">Reference proteome</keyword>
<evidence type="ECO:0000256" key="2">
    <source>
        <dbReference type="ARBA" id="ARBA00017703"/>
    </source>
</evidence>
<dbReference type="Gene3D" id="1.20.272.10">
    <property type="match status" value="1"/>
</dbReference>
<evidence type="ECO:0000313" key="13">
    <source>
        <dbReference type="Proteomes" id="UP000280792"/>
    </source>
</evidence>
<evidence type="ECO:0000256" key="6">
    <source>
        <dbReference type="ARBA" id="ARBA00022932"/>
    </source>
</evidence>
<dbReference type="PANTHER" id="PTHR34388:SF1">
    <property type="entry name" value="DNA POLYMERASE III SUBUNIT DELTA"/>
    <property type="match status" value="1"/>
</dbReference>
<dbReference type="InterPro" id="IPR027417">
    <property type="entry name" value="P-loop_NTPase"/>
</dbReference>
<evidence type="ECO:0000313" key="12">
    <source>
        <dbReference type="EMBL" id="RRJ83574.1"/>
    </source>
</evidence>
<evidence type="ECO:0000256" key="8">
    <source>
        <dbReference type="ARBA" id="ARBA00049244"/>
    </source>
</evidence>
<gene>
    <name evidence="12" type="ORF">D0544_00150</name>
</gene>
<evidence type="ECO:0000256" key="9">
    <source>
        <dbReference type="NCBIfam" id="TIGR01128"/>
    </source>
</evidence>
<dbReference type="GO" id="GO:0003887">
    <property type="term" value="F:DNA-directed DNA polymerase activity"/>
    <property type="evidence" value="ECO:0007669"/>
    <property type="project" value="UniProtKB-UniRule"/>
</dbReference>
<dbReference type="Gene3D" id="3.40.50.300">
    <property type="entry name" value="P-loop containing nucleotide triphosphate hydrolases"/>
    <property type="match status" value="1"/>
</dbReference>
<dbReference type="AlphaFoldDB" id="A0A3P3VMB8"/>
<dbReference type="RefSeq" id="WP_125013669.1">
    <property type="nucleotide sequence ID" value="NZ_QWEZ01000001.1"/>
</dbReference>
<dbReference type="GO" id="GO:0009360">
    <property type="term" value="C:DNA polymerase III complex"/>
    <property type="evidence" value="ECO:0007669"/>
    <property type="project" value="UniProtKB-UniRule"/>
</dbReference>
<dbReference type="Proteomes" id="UP000280792">
    <property type="component" value="Unassembled WGS sequence"/>
</dbReference>
<dbReference type="Gene3D" id="1.10.8.60">
    <property type="match status" value="1"/>
</dbReference>
<dbReference type="EMBL" id="QWEZ01000001">
    <property type="protein sequence ID" value="RRJ83574.1"/>
    <property type="molecule type" value="Genomic_DNA"/>
</dbReference>
<dbReference type="NCBIfam" id="TIGR01128">
    <property type="entry name" value="holA"/>
    <property type="match status" value="1"/>
</dbReference>
<evidence type="ECO:0000256" key="1">
    <source>
        <dbReference type="ARBA" id="ARBA00012417"/>
    </source>
</evidence>
<dbReference type="Pfam" id="PF14840">
    <property type="entry name" value="DNA_pol3_delt_C"/>
    <property type="match status" value="1"/>
</dbReference>
<organism evidence="12 13">
    <name type="scientific">Aestuariirhabdus litorea</name>
    <dbReference type="NCBI Taxonomy" id="2528527"/>
    <lineage>
        <taxon>Bacteria</taxon>
        <taxon>Pseudomonadati</taxon>
        <taxon>Pseudomonadota</taxon>
        <taxon>Gammaproteobacteria</taxon>
        <taxon>Oceanospirillales</taxon>
        <taxon>Aestuariirhabdaceae</taxon>
        <taxon>Aestuariirhabdus</taxon>
    </lineage>
</organism>
<reference evidence="12 13" key="2">
    <citation type="submission" date="2018-12" db="EMBL/GenBank/DDBJ databases">
        <title>Simiduia agarivorans gen. nov., sp. nov., a marine, agarolytic bacterium isolated from shallow coastal water from Keelung, Taiwan.</title>
        <authorList>
            <person name="Shieh W.Y."/>
        </authorList>
    </citation>
    <scope>NUCLEOTIDE SEQUENCE [LARGE SCALE GENOMIC DNA]</scope>
    <source>
        <strain evidence="12 13">GTF-13</strain>
    </source>
</reference>
<dbReference type="InterPro" id="IPR005790">
    <property type="entry name" value="DNA_polIII_delta"/>
</dbReference>
<evidence type="ECO:0000256" key="4">
    <source>
        <dbReference type="ARBA" id="ARBA00022695"/>
    </source>
</evidence>
<keyword evidence="3" id="KW-0808">Transferase</keyword>
<dbReference type="InterPro" id="IPR032780">
    <property type="entry name" value="DNA_pol3_delt_C"/>
</dbReference>
<dbReference type="InterPro" id="IPR008921">
    <property type="entry name" value="DNA_pol3_clamp-load_cplx_C"/>
</dbReference>
<comment type="catalytic activity">
    <reaction evidence="8">
        <text>DNA(n) + a 2'-deoxyribonucleoside 5'-triphosphate = DNA(n+1) + diphosphate</text>
        <dbReference type="Rhea" id="RHEA:22508"/>
        <dbReference type="Rhea" id="RHEA-COMP:17339"/>
        <dbReference type="Rhea" id="RHEA-COMP:17340"/>
        <dbReference type="ChEBI" id="CHEBI:33019"/>
        <dbReference type="ChEBI" id="CHEBI:61560"/>
        <dbReference type="ChEBI" id="CHEBI:173112"/>
        <dbReference type="EC" id="2.7.7.7"/>
    </reaction>
</comment>
<feature type="domain" description="DNA polymerase III delta N-terminal" evidence="10">
    <location>
        <begin position="20"/>
        <end position="136"/>
    </location>
</feature>
<evidence type="ECO:0000256" key="3">
    <source>
        <dbReference type="ARBA" id="ARBA00022679"/>
    </source>
</evidence>
<reference evidence="12 13" key="1">
    <citation type="submission" date="2018-08" db="EMBL/GenBank/DDBJ databases">
        <authorList>
            <person name="Khan S.A."/>
        </authorList>
    </citation>
    <scope>NUCLEOTIDE SEQUENCE [LARGE SCALE GENOMIC DNA]</scope>
    <source>
        <strain evidence="12 13">GTF-13</strain>
    </source>
</reference>
<evidence type="ECO:0000259" key="10">
    <source>
        <dbReference type="Pfam" id="PF06144"/>
    </source>
</evidence>
<dbReference type="InterPro" id="IPR010372">
    <property type="entry name" value="DNA_pol3_delta_N"/>
</dbReference>
<comment type="caution">
    <text evidence="12">The sequence shown here is derived from an EMBL/GenBank/DDBJ whole genome shotgun (WGS) entry which is preliminary data.</text>
</comment>
<proteinExistence type="inferred from homology"/>
<accession>A0A3P3VMB8</accession>
<dbReference type="PANTHER" id="PTHR34388">
    <property type="entry name" value="DNA POLYMERASE III SUBUNIT DELTA"/>
    <property type="match status" value="1"/>
</dbReference>
<dbReference type="Pfam" id="PF06144">
    <property type="entry name" value="DNA_pol3_delta"/>
    <property type="match status" value="1"/>
</dbReference>
<dbReference type="SUPFAM" id="SSF48019">
    <property type="entry name" value="post-AAA+ oligomerization domain-like"/>
    <property type="match status" value="1"/>
</dbReference>
<keyword evidence="4" id="KW-0548">Nucleotidyltransferase</keyword>
<feature type="domain" description="DNA polymerase III subunit delta C-terminal" evidence="11">
    <location>
        <begin position="214"/>
        <end position="333"/>
    </location>
</feature>